<dbReference type="Pfam" id="PF00899">
    <property type="entry name" value="ThiF"/>
    <property type="match status" value="1"/>
</dbReference>
<reference evidence="2 3" key="1">
    <citation type="journal article" date="2009" name="Environ. Microbiol.">
        <title>Genome sequence of Desulfobacterium autotrophicum HRM2, a marine sulfate reducer oxidizing organic carbon completely to carbon dioxide.</title>
        <authorList>
            <person name="Strittmatter A.W."/>
            <person name="Liesegang H."/>
            <person name="Rabus R."/>
            <person name="Decker I."/>
            <person name="Amann J."/>
            <person name="Andres S."/>
            <person name="Henne A."/>
            <person name="Fricke W.F."/>
            <person name="Martinez-Arias R."/>
            <person name="Bartels D."/>
            <person name="Goesmann A."/>
            <person name="Krause L."/>
            <person name="Puehler A."/>
            <person name="Klenk H.P."/>
            <person name="Richter M."/>
            <person name="Schuler M."/>
            <person name="Gloeckner F.O."/>
            <person name="Meyerdierks A."/>
            <person name="Gottschalk G."/>
            <person name="Amann R."/>
        </authorList>
    </citation>
    <scope>NUCLEOTIDE SEQUENCE [LARGE SCALE GENOMIC DNA]</scope>
    <source>
        <strain evidence="3">ATCC 43914 / DSM 3382 / HRM2</strain>
    </source>
</reference>
<dbReference type="OrthoDB" id="9804150at2"/>
<gene>
    <name evidence="2" type="primary">moeB2</name>
    <name evidence="2" type="ordered locus">HRM2_28940</name>
</gene>
<dbReference type="HOGENOM" id="CLU_013325_4_0_7"/>
<dbReference type="CDD" id="cd00755">
    <property type="entry name" value="YgdL_like"/>
    <property type="match status" value="1"/>
</dbReference>
<feature type="domain" description="THIF-type NAD/FAD binding fold" evidence="1">
    <location>
        <begin position="14"/>
        <end position="242"/>
    </location>
</feature>
<dbReference type="GO" id="GO:0061503">
    <property type="term" value="F:tRNA threonylcarbamoyladenosine dehydratase"/>
    <property type="evidence" value="ECO:0007669"/>
    <property type="project" value="TreeGrafter"/>
</dbReference>
<dbReference type="SUPFAM" id="SSF69572">
    <property type="entry name" value="Activating enzymes of the ubiquitin-like proteins"/>
    <property type="match status" value="1"/>
</dbReference>
<dbReference type="InterPro" id="IPR000594">
    <property type="entry name" value="ThiF_NAD_FAD-bd"/>
</dbReference>
<dbReference type="eggNOG" id="COG1179">
    <property type="taxonomic scope" value="Bacteria"/>
</dbReference>
<proteinExistence type="predicted"/>
<sequence length="243" mass="26935">MGFSRERFKRTELLLGREAMDRLEHCNITVVGLGAVGSHAIEALARSGVGTLRIVDFDVIGESNFNRQLLAIEPNLGRLKTKAAEERLKQINPAIKVETFNMLCHRESFDEIFSKKTDVVVDAIDSLNPKVNLLFELVRHNINVISCMGAARKMDPSKITTGDLSTTLYCPLARSVRKRLKRMGVDQGIHCVYSTEVVAKDTISDTLEPNFLDAGRLRNPMGSLSMISGIFGYVAALEALKQI</sequence>
<dbReference type="EMBL" id="CP001087">
    <property type="protein sequence ID" value="ACN15982.1"/>
    <property type="molecule type" value="Genomic_DNA"/>
</dbReference>
<dbReference type="AlphaFoldDB" id="C0QJG9"/>
<evidence type="ECO:0000259" key="1">
    <source>
        <dbReference type="Pfam" id="PF00899"/>
    </source>
</evidence>
<accession>C0QJG9</accession>
<dbReference type="Proteomes" id="UP000000442">
    <property type="component" value="Chromosome"/>
</dbReference>
<name>C0QJG9_DESAH</name>
<keyword evidence="3" id="KW-1185">Reference proteome</keyword>
<dbReference type="GO" id="GO:0008641">
    <property type="term" value="F:ubiquitin-like modifier activating enzyme activity"/>
    <property type="evidence" value="ECO:0007669"/>
    <property type="project" value="InterPro"/>
</dbReference>
<organism evidence="2 3">
    <name type="scientific">Desulforapulum autotrophicum (strain ATCC 43914 / DSM 3382 / VKM B-1955 / HRM2)</name>
    <name type="common">Desulfobacterium autotrophicum</name>
    <dbReference type="NCBI Taxonomy" id="177437"/>
    <lineage>
        <taxon>Bacteria</taxon>
        <taxon>Pseudomonadati</taxon>
        <taxon>Thermodesulfobacteriota</taxon>
        <taxon>Desulfobacteria</taxon>
        <taxon>Desulfobacterales</taxon>
        <taxon>Desulfobacteraceae</taxon>
        <taxon>Desulforapulum</taxon>
    </lineage>
</organism>
<dbReference type="STRING" id="177437.HRM2_28940"/>
<dbReference type="KEGG" id="dat:HRM2_28940"/>
<dbReference type="GO" id="GO:0061504">
    <property type="term" value="P:cyclic threonylcarbamoyladenosine biosynthetic process"/>
    <property type="evidence" value="ECO:0007669"/>
    <property type="project" value="TreeGrafter"/>
</dbReference>
<dbReference type="RefSeq" id="WP_015904744.1">
    <property type="nucleotide sequence ID" value="NC_012108.1"/>
</dbReference>
<dbReference type="PANTHER" id="PTHR43267">
    <property type="entry name" value="TRNA THREONYLCARBAMOYLADENOSINE DEHYDRATASE"/>
    <property type="match status" value="1"/>
</dbReference>
<evidence type="ECO:0000313" key="3">
    <source>
        <dbReference type="Proteomes" id="UP000000442"/>
    </source>
</evidence>
<dbReference type="PANTHER" id="PTHR43267:SF1">
    <property type="entry name" value="TRNA THREONYLCARBAMOYLADENOSINE DEHYDRATASE"/>
    <property type="match status" value="1"/>
</dbReference>
<protein>
    <submittedName>
        <fullName evidence="2">MoeB2</fullName>
    </submittedName>
</protein>
<dbReference type="InterPro" id="IPR045886">
    <property type="entry name" value="ThiF/MoeB/HesA"/>
</dbReference>
<evidence type="ECO:0000313" key="2">
    <source>
        <dbReference type="EMBL" id="ACN15982.1"/>
    </source>
</evidence>
<dbReference type="InterPro" id="IPR035985">
    <property type="entry name" value="Ubiquitin-activating_enz"/>
</dbReference>
<dbReference type="Gene3D" id="3.40.50.720">
    <property type="entry name" value="NAD(P)-binding Rossmann-like Domain"/>
    <property type="match status" value="1"/>
</dbReference>